<dbReference type="Proteomes" id="UP001204144">
    <property type="component" value="Unassembled WGS sequence"/>
</dbReference>
<dbReference type="Gene3D" id="3.40.50.1000">
    <property type="entry name" value="HAD superfamily/HAD-like"/>
    <property type="match status" value="1"/>
</dbReference>
<dbReference type="PANTHER" id="PTHR47478">
    <property type="match status" value="1"/>
</dbReference>
<reference evidence="1 2" key="1">
    <citation type="submission" date="2018-11" db="EMBL/GenBank/DDBJ databases">
        <title>Novel bacteria species description.</title>
        <authorList>
            <person name="Han J.-H."/>
        </authorList>
    </citation>
    <scope>NUCLEOTIDE SEQUENCE [LARGE SCALE GENOMIC DNA]</scope>
    <source>
        <strain evidence="1 2">KCTC23259</strain>
    </source>
</reference>
<evidence type="ECO:0000313" key="1">
    <source>
        <dbReference type="EMBL" id="MCP9762476.1"/>
    </source>
</evidence>
<protein>
    <submittedName>
        <fullName evidence="1">Noncanonical pyrimidine nucleotidase, YjjG family</fullName>
    </submittedName>
</protein>
<organism evidence="1 2">
    <name type="scientific">Lacihabitans soyangensis</name>
    <dbReference type="NCBI Taxonomy" id="869394"/>
    <lineage>
        <taxon>Bacteria</taxon>
        <taxon>Pseudomonadati</taxon>
        <taxon>Bacteroidota</taxon>
        <taxon>Cytophagia</taxon>
        <taxon>Cytophagales</taxon>
        <taxon>Leadbetterellaceae</taxon>
        <taxon>Lacihabitans</taxon>
    </lineage>
</organism>
<dbReference type="InterPro" id="IPR023214">
    <property type="entry name" value="HAD_sf"/>
</dbReference>
<dbReference type="Gene3D" id="1.10.150.240">
    <property type="entry name" value="Putative phosphatase, domain 2"/>
    <property type="match status" value="1"/>
</dbReference>
<dbReference type="NCBIfam" id="TIGR02254">
    <property type="entry name" value="YjjG_YfnB"/>
    <property type="match status" value="1"/>
</dbReference>
<proteinExistence type="predicted"/>
<dbReference type="EMBL" id="RJUF01000010">
    <property type="protein sequence ID" value="MCP9762476.1"/>
    <property type="molecule type" value="Genomic_DNA"/>
</dbReference>
<dbReference type="InterPro" id="IPR011951">
    <property type="entry name" value="HAD-SF_hydro_IA_YjjG/PynA"/>
</dbReference>
<dbReference type="GO" id="GO:0008253">
    <property type="term" value="F:5'-nucleotidase activity"/>
    <property type="evidence" value="ECO:0007669"/>
    <property type="project" value="InterPro"/>
</dbReference>
<dbReference type="InterPro" id="IPR023198">
    <property type="entry name" value="PGP-like_dom2"/>
</dbReference>
<dbReference type="InterPro" id="IPR052550">
    <property type="entry name" value="Pyrimidine_5'-ntase_YjjG"/>
</dbReference>
<dbReference type="AlphaFoldDB" id="A0AAE3H1T3"/>
<dbReference type="NCBIfam" id="TIGR01549">
    <property type="entry name" value="HAD-SF-IA-v1"/>
    <property type="match status" value="1"/>
</dbReference>
<dbReference type="PANTHER" id="PTHR47478:SF1">
    <property type="entry name" value="PYRIMIDINE 5'-NUCLEOTIDASE YJJG"/>
    <property type="match status" value="1"/>
</dbReference>
<dbReference type="InterPro" id="IPR006439">
    <property type="entry name" value="HAD-SF_hydro_IA"/>
</dbReference>
<dbReference type="SFLD" id="SFLDG01129">
    <property type="entry name" value="C1.5:_HAD__Beta-PGM__Phosphata"/>
    <property type="match status" value="1"/>
</dbReference>
<dbReference type="SUPFAM" id="SSF56784">
    <property type="entry name" value="HAD-like"/>
    <property type="match status" value="1"/>
</dbReference>
<evidence type="ECO:0000313" key="2">
    <source>
        <dbReference type="Proteomes" id="UP001204144"/>
    </source>
</evidence>
<accession>A0AAE3H1T3</accession>
<keyword evidence="2" id="KW-1185">Reference proteome</keyword>
<sequence length="241" mass="28218">MLQIFKNVKYNNLEIRHLFFDLDHTLWHFEKNSEICIKQIYEHHRAIFPKEIGFETFFQKFSTINSAMWNQLDLSLITHEYLRTFRFQKVLQALNIEIDESFSLELNKMLLDLLPHQHHLMDDAFDTLEVLAQRGYKMNIISNGYQDIQIKKMKSGGIYHFFDQIITNDIAGARKPEKAIFDFALYKANADVTSSIMIGDNLIADIEGAKNAGLRTIYFNPENDGNDTENISELKYLLEIL</sequence>
<dbReference type="Pfam" id="PF00702">
    <property type="entry name" value="Hydrolase"/>
    <property type="match status" value="1"/>
</dbReference>
<dbReference type="InterPro" id="IPR036412">
    <property type="entry name" value="HAD-like_sf"/>
</dbReference>
<comment type="caution">
    <text evidence="1">The sequence shown here is derived from an EMBL/GenBank/DDBJ whole genome shotgun (WGS) entry which is preliminary data.</text>
</comment>
<gene>
    <name evidence="1" type="ORF">EGI31_05880</name>
</gene>
<name>A0AAE3H1T3_9BACT</name>
<dbReference type="SFLD" id="SFLDS00003">
    <property type="entry name" value="Haloacid_Dehalogenase"/>
    <property type="match status" value="1"/>
</dbReference>
<dbReference type="PRINTS" id="PR00413">
    <property type="entry name" value="HADHALOGNASE"/>
</dbReference>